<feature type="region of interest" description="Disordered" evidence="1">
    <location>
        <begin position="1"/>
        <end position="160"/>
    </location>
</feature>
<feature type="compositionally biased region" description="Basic and acidic residues" evidence="1">
    <location>
        <begin position="755"/>
        <end position="764"/>
    </location>
</feature>
<accession>A0A0F8A5Y8</accession>
<sequence length="1349" mass="150290">MSAPYWGQLPEPNVVKDGRRRMSVDKYDDFPPPDYRQSDDLAEPRRNSNRVSVQTTVTDAPTESTFSPRSPGASNFPTQALAPRPPSFQRRTAPDPAFNVPVRMSRAVGPPTGYDDISSMQTRPVASNVPRGPPATYRHPHDFGRGHFAGPASLPDNQPRYGEFHAQEEDLGLQHHYTTRNDPQTAFHHQPPQNVPSQKPQSFAGQEPAPQSRRLPASASSERRKMFANDRSPLQKLELTLDSMTKEEKRARVEAAEQRARQRAALKASQASADSQTQSVNHRPPAGQPDDREGQDVPPRPPFQSGVTPATVPSASQQGVAHPEPPQLSSQPRTVDLISHTQGPSMRETPMQTPTEAATRPGFPVRNLSFRDRAARNEPLPRQEAEPSSSASTAQGFSMIRSGSNKLRKEPRKDARPLGPNSIRLVPGQPEPSAQAREHSARAVSMPIRGGEPSVIDMAPSDESRPPGSVEGARVHGWTQSQGVRRPAAEPVYGRKTPSSEHGMAESVGSSANYLQAAHALVPEAPVPITSGQEVERPATRGSSEASYADYTTRSVDEDREHLRPGAGLYKPPNWMDEWKKGTTGTLSGALLEPGNHEQPHAADKDRAWWETGERTKGASRTHSQRRAEAFDGEYDDANAPTRFKPPLYLRCGPLLRFCGTRRERFPVRSHGSSVMAEREIWRGSVMIVTKDSESSYEITPMLRLFVQNIALLPPPPEEVNGELPSEYVDPIAGHPKLGRRGETLFVRPVEQIEERKDVSRDESDSGLFETTRSPPEVPPADGSADPPGSFICRMKASGADREKMQKFKDVRGFRLHAERGYTFWRFNVEVELLDRQQRIAYRINRGPSMGFWVPERGQAMNIMFYNGNGFHASVRPDSLSGPDPMWRDVLNTHQSQPFHVMIGGGNQIFNDLAAYECDLLGDWLEIQDPIEKESAPFTANMQEELEIFYLHHYCAWFSQGLYGLATSQIPMVNMYDDQDIFDGFGSYSHHDMNGPVYSGLGVVAFKYYMLFQQQSLVTETEASEPSLILGMQPGPYVNELSRSLFLSLGGKVALLAVDCRTERSENKVMQEKTWEKIMNRLYAEIRRGQVEHLLVLSPVPLAYPRFAWSENRLTSKFIKPSKGLGKAGFFGKSSNSGGLEMLGDVNGHWVASNHRHERSIIIEDLQDLAIDKSMRVTILRHVHSTFRGQRFPLFSYTDSTLVYSGGVNMTSIGQFYSNPKLGLAKHRDPRYMPNIVASAIANEPPTNQLADMVNKRTKVHHFDKQTEEGMIPLFWQGVDGRSRSNKHHLPHRSWCSIQAWTPGTTPPPSPPQSAPGSGGYRRDASRHQIVTTWVEDQLASLDLQCLAA</sequence>
<dbReference type="OrthoDB" id="9999821at2759"/>
<evidence type="ECO:0000313" key="4">
    <source>
        <dbReference type="Proteomes" id="UP000054481"/>
    </source>
</evidence>
<feature type="compositionally biased region" description="Basic and acidic residues" evidence="1">
    <location>
        <begin position="407"/>
        <end position="416"/>
    </location>
</feature>
<evidence type="ECO:0000256" key="1">
    <source>
        <dbReference type="SAM" id="MobiDB-lite"/>
    </source>
</evidence>
<reference evidence="3 4" key="1">
    <citation type="journal article" date="2014" name="Genome Biol. Evol.">
        <title>Comparative genomics and transcriptomics analyses reveal divergent lifestyle features of nematode endoparasitic fungus Hirsutella minnesotensis.</title>
        <authorList>
            <person name="Lai Y."/>
            <person name="Liu K."/>
            <person name="Zhang X."/>
            <person name="Zhang X."/>
            <person name="Li K."/>
            <person name="Wang N."/>
            <person name="Shu C."/>
            <person name="Wu Y."/>
            <person name="Wang C."/>
            <person name="Bushley K.E."/>
            <person name="Xiang M."/>
            <person name="Liu X."/>
        </authorList>
    </citation>
    <scope>NUCLEOTIDE SEQUENCE [LARGE SCALE GENOMIC DNA]</scope>
    <source>
        <strain evidence="3 4">3608</strain>
    </source>
</reference>
<protein>
    <recommendedName>
        <fullName evidence="2">PhoD-like phosphatase domain-containing protein</fullName>
    </recommendedName>
</protein>
<feature type="compositionally biased region" description="Basic and acidic residues" evidence="1">
    <location>
        <begin position="369"/>
        <end position="385"/>
    </location>
</feature>
<dbReference type="Proteomes" id="UP000054481">
    <property type="component" value="Unassembled WGS sequence"/>
</dbReference>
<evidence type="ECO:0000313" key="3">
    <source>
        <dbReference type="EMBL" id="KJZ76154.1"/>
    </source>
</evidence>
<dbReference type="GO" id="GO:0016020">
    <property type="term" value="C:membrane"/>
    <property type="evidence" value="ECO:0007669"/>
    <property type="project" value="TreeGrafter"/>
</dbReference>
<feature type="compositionally biased region" description="Basic and acidic residues" evidence="1">
    <location>
        <begin position="36"/>
        <end position="46"/>
    </location>
</feature>
<dbReference type="InterPro" id="IPR043904">
    <property type="entry name" value="PhoD_2-like"/>
</dbReference>
<feature type="compositionally biased region" description="Polar residues" evidence="1">
    <location>
        <begin position="305"/>
        <end position="319"/>
    </location>
</feature>
<dbReference type="InterPro" id="IPR038607">
    <property type="entry name" value="PhoD-like_sf"/>
</dbReference>
<feature type="compositionally biased region" description="Basic and acidic residues" evidence="1">
    <location>
        <begin position="555"/>
        <end position="564"/>
    </location>
</feature>
<feature type="compositionally biased region" description="Polar residues" evidence="1">
    <location>
        <begin position="49"/>
        <end position="78"/>
    </location>
</feature>
<dbReference type="Gene3D" id="3.60.21.70">
    <property type="entry name" value="PhoD-like phosphatase"/>
    <property type="match status" value="1"/>
</dbReference>
<feature type="compositionally biased region" description="Polar residues" evidence="1">
    <location>
        <begin position="386"/>
        <end position="405"/>
    </location>
</feature>
<feature type="compositionally biased region" description="Polar residues" evidence="1">
    <location>
        <begin position="541"/>
        <end position="554"/>
    </location>
</feature>
<dbReference type="Pfam" id="PF19050">
    <property type="entry name" value="PhoD_2"/>
    <property type="match status" value="1"/>
</dbReference>
<organism evidence="3 4">
    <name type="scientific">Hirsutella minnesotensis 3608</name>
    <dbReference type="NCBI Taxonomy" id="1043627"/>
    <lineage>
        <taxon>Eukaryota</taxon>
        <taxon>Fungi</taxon>
        <taxon>Dikarya</taxon>
        <taxon>Ascomycota</taxon>
        <taxon>Pezizomycotina</taxon>
        <taxon>Sordariomycetes</taxon>
        <taxon>Hypocreomycetidae</taxon>
        <taxon>Hypocreales</taxon>
        <taxon>Ophiocordycipitaceae</taxon>
        <taxon>Hirsutella</taxon>
    </lineage>
</organism>
<evidence type="ECO:0000259" key="2">
    <source>
        <dbReference type="Pfam" id="PF19050"/>
    </source>
</evidence>
<feature type="compositionally biased region" description="Basic and acidic residues" evidence="1">
    <location>
        <begin position="244"/>
        <end position="260"/>
    </location>
</feature>
<dbReference type="PANTHER" id="PTHR46689">
    <property type="entry name" value="MEMBRANE PROTEIN, PUTATIVE-RELATED"/>
    <property type="match status" value="1"/>
</dbReference>
<gene>
    <name evidence="3" type="ORF">HIM_04610</name>
</gene>
<dbReference type="PANTHER" id="PTHR46689:SF1">
    <property type="entry name" value="PHOD-LIKE PHOSPHATASE DOMAIN-CONTAINING PROTEIN"/>
    <property type="match status" value="1"/>
</dbReference>
<keyword evidence="4" id="KW-1185">Reference proteome</keyword>
<feature type="compositionally biased region" description="Pro residues" evidence="1">
    <location>
        <begin position="1305"/>
        <end position="1314"/>
    </location>
</feature>
<feature type="domain" description="PhoD-like phosphatase" evidence="2">
    <location>
        <begin position="867"/>
        <end position="1111"/>
    </location>
</feature>
<dbReference type="EMBL" id="KQ030513">
    <property type="protein sequence ID" value="KJZ76154.1"/>
    <property type="molecule type" value="Genomic_DNA"/>
</dbReference>
<feature type="compositionally biased region" description="Low complexity" evidence="1">
    <location>
        <begin position="263"/>
        <end position="279"/>
    </location>
</feature>
<name>A0A0F8A5Y8_9HYPO</name>
<feature type="compositionally biased region" description="Basic and acidic residues" evidence="1">
    <location>
        <begin position="14"/>
        <end position="29"/>
    </location>
</feature>
<feature type="compositionally biased region" description="Polar residues" evidence="1">
    <location>
        <begin position="191"/>
        <end position="204"/>
    </location>
</feature>
<feature type="region of interest" description="Disordered" evidence="1">
    <location>
        <begin position="755"/>
        <end position="789"/>
    </location>
</feature>
<feature type="compositionally biased region" description="Polar residues" evidence="1">
    <location>
        <begin position="327"/>
        <end position="356"/>
    </location>
</feature>
<proteinExistence type="predicted"/>
<feature type="region of interest" description="Disordered" evidence="1">
    <location>
        <begin position="180"/>
        <end position="508"/>
    </location>
</feature>
<feature type="region of interest" description="Disordered" evidence="1">
    <location>
        <begin position="526"/>
        <end position="569"/>
    </location>
</feature>
<feature type="region of interest" description="Disordered" evidence="1">
    <location>
        <begin position="1301"/>
        <end position="1325"/>
    </location>
</feature>